<sequence>MSIDGAKALAAKVLTDEALAKQLDGAKTEAEFDAVVAKLGYSCTAAEFDAAFKEAQTKQPISDDQLDQAAGGLSIVGVDYAFTATQTARA</sequence>
<reference evidence="2 5" key="1">
    <citation type="submission" date="2015-09" db="EMBL/GenBank/DDBJ databases">
        <title>Genome sequence of Acetobacterium wieringae DSM 1911.</title>
        <authorList>
            <person name="Poehlein A."/>
            <person name="Bengelsdorf F.R."/>
            <person name="Schiel-Bengelsdorf B."/>
            <person name="Duerre P."/>
            <person name="Daniel R."/>
        </authorList>
    </citation>
    <scope>NUCLEOTIDE SEQUENCE [LARGE SCALE GENOMIC DNA]</scope>
    <source>
        <strain evidence="2 5">DSM 1911</strain>
    </source>
</reference>
<dbReference type="OrthoDB" id="1778591at2"/>
<evidence type="ECO:0000259" key="1">
    <source>
        <dbReference type="Pfam" id="PF07862"/>
    </source>
</evidence>
<organism evidence="2 5">
    <name type="scientific">Acetobacterium wieringae</name>
    <dbReference type="NCBI Taxonomy" id="52694"/>
    <lineage>
        <taxon>Bacteria</taxon>
        <taxon>Bacillati</taxon>
        <taxon>Bacillota</taxon>
        <taxon>Clostridia</taxon>
        <taxon>Eubacteriales</taxon>
        <taxon>Eubacteriaceae</taxon>
        <taxon>Acetobacterium</taxon>
    </lineage>
</organism>
<dbReference type="InterPro" id="IPR012903">
    <property type="entry name" value="Nif11"/>
</dbReference>
<dbReference type="EMBL" id="LKEU01000027">
    <property type="protein sequence ID" value="OFV70905.1"/>
    <property type="molecule type" value="Genomic_DNA"/>
</dbReference>
<dbReference type="Proteomes" id="UP000176244">
    <property type="component" value="Unassembled WGS sequence"/>
</dbReference>
<keyword evidence="7" id="KW-1185">Reference proteome</keyword>
<dbReference type="Proteomes" id="UP001163550">
    <property type="component" value="Chromosome"/>
</dbReference>
<protein>
    <submittedName>
        <fullName evidence="3">Nif11-like leader peptide family natural product</fullName>
    </submittedName>
</protein>
<dbReference type="NCBIfam" id="TIGR03798">
    <property type="entry name" value="leader_Nif11"/>
    <property type="match status" value="1"/>
</dbReference>
<dbReference type="Pfam" id="PF07862">
    <property type="entry name" value="Nif11"/>
    <property type="match status" value="1"/>
</dbReference>
<reference evidence="3 6" key="2">
    <citation type="submission" date="2019-08" db="EMBL/GenBank/DDBJ databases">
        <title>Isolation and enrichment of carboxydotrophic bacteria from anaerobic sludge for the production of bio-based chemicals from syngas.</title>
        <authorList>
            <person name="Antares A.L."/>
            <person name="Moreira J."/>
            <person name="Diender M."/>
            <person name="Parshina S.N."/>
            <person name="Stams A.J.M."/>
            <person name="Alves M."/>
            <person name="Alves J.I."/>
            <person name="Sousa D.Z."/>
        </authorList>
    </citation>
    <scope>NUCLEOTIDE SEQUENCE [LARGE SCALE GENOMIC DNA]</scope>
    <source>
        <strain evidence="3 6">JM</strain>
    </source>
</reference>
<dbReference type="STRING" id="52694.ACWI_14910"/>
<name>A0A1F2PIM0_9FIRM</name>
<accession>A0A1F2PIM0</accession>
<proteinExistence type="predicted"/>
<gene>
    <name evidence="2" type="ORF">ACWI_14910</name>
    <name evidence="3" type="ORF">FXB42_15205</name>
    <name evidence="4" type="ORF">LNN31_17675</name>
</gene>
<dbReference type="InterPro" id="IPR022516">
    <property type="entry name" value="CHP03798_Ocin"/>
</dbReference>
<dbReference type="RefSeq" id="WP_070370812.1">
    <property type="nucleotide sequence ID" value="NZ_CABIIK010000005.1"/>
</dbReference>
<dbReference type="EMBL" id="CP087994">
    <property type="protein sequence ID" value="UYO62588.1"/>
    <property type="molecule type" value="Genomic_DNA"/>
</dbReference>
<reference evidence="4" key="3">
    <citation type="submission" date="2021-11" db="EMBL/GenBank/DDBJ databases">
        <title>Isoprene-degrading acetogen.</title>
        <authorList>
            <person name="Yang Y."/>
            <person name="Jin H."/>
            <person name="Yan J."/>
        </authorList>
    </citation>
    <scope>NUCLEOTIDE SEQUENCE</scope>
    <source>
        <strain evidence="4">Berkeley</strain>
    </source>
</reference>
<dbReference type="AlphaFoldDB" id="A0A1F2PIM0"/>
<evidence type="ECO:0000313" key="7">
    <source>
        <dbReference type="Proteomes" id="UP001163550"/>
    </source>
</evidence>
<dbReference type="EMBL" id="VSLA01000029">
    <property type="protein sequence ID" value="TYC83601.1"/>
    <property type="molecule type" value="Genomic_DNA"/>
</dbReference>
<evidence type="ECO:0000313" key="2">
    <source>
        <dbReference type="EMBL" id="OFV70905.1"/>
    </source>
</evidence>
<evidence type="ECO:0000313" key="5">
    <source>
        <dbReference type="Proteomes" id="UP000176244"/>
    </source>
</evidence>
<evidence type="ECO:0000313" key="3">
    <source>
        <dbReference type="EMBL" id="TYC83601.1"/>
    </source>
</evidence>
<feature type="domain" description="Nif11" evidence="1">
    <location>
        <begin position="1"/>
        <end position="48"/>
    </location>
</feature>
<dbReference type="Proteomes" id="UP000322619">
    <property type="component" value="Unassembled WGS sequence"/>
</dbReference>
<evidence type="ECO:0000313" key="4">
    <source>
        <dbReference type="EMBL" id="UYO62588.1"/>
    </source>
</evidence>
<evidence type="ECO:0000313" key="6">
    <source>
        <dbReference type="Proteomes" id="UP000322619"/>
    </source>
</evidence>